<feature type="compositionally biased region" description="Basic and acidic residues" evidence="1">
    <location>
        <begin position="410"/>
        <end position="424"/>
    </location>
</feature>
<dbReference type="GeneID" id="100568615"/>
<organism evidence="3 4">
    <name type="scientific">Acyrthosiphon pisum</name>
    <name type="common">Pea aphid</name>
    <dbReference type="NCBI Taxonomy" id="7029"/>
    <lineage>
        <taxon>Eukaryota</taxon>
        <taxon>Metazoa</taxon>
        <taxon>Ecdysozoa</taxon>
        <taxon>Arthropoda</taxon>
        <taxon>Hexapoda</taxon>
        <taxon>Insecta</taxon>
        <taxon>Pterygota</taxon>
        <taxon>Neoptera</taxon>
        <taxon>Paraneoptera</taxon>
        <taxon>Hemiptera</taxon>
        <taxon>Sternorrhyncha</taxon>
        <taxon>Aphidomorpha</taxon>
        <taxon>Aphidoidea</taxon>
        <taxon>Aphididae</taxon>
        <taxon>Macrosiphini</taxon>
        <taxon>Acyrthosiphon</taxon>
    </lineage>
</organism>
<keyword evidence="2" id="KW-0732">Signal</keyword>
<feature type="region of interest" description="Disordered" evidence="1">
    <location>
        <begin position="315"/>
        <end position="437"/>
    </location>
</feature>
<dbReference type="Proteomes" id="UP000007819">
    <property type="component" value="Chromosome A1"/>
</dbReference>
<evidence type="ECO:0000313" key="3">
    <source>
        <dbReference type="EnsemblMetazoa" id="XP_003244560.1"/>
    </source>
</evidence>
<name>A0A8R2AAQ5_ACYPI</name>
<evidence type="ECO:0000313" key="4">
    <source>
        <dbReference type="Proteomes" id="UP000007819"/>
    </source>
</evidence>
<dbReference type="AlphaFoldDB" id="A0A8R2AAQ5"/>
<feature type="compositionally biased region" description="Polar residues" evidence="1">
    <location>
        <begin position="348"/>
        <end position="375"/>
    </location>
</feature>
<feature type="compositionally biased region" description="Low complexity" evidence="1">
    <location>
        <begin position="127"/>
        <end position="141"/>
    </location>
</feature>
<evidence type="ECO:0000256" key="1">
    <source>
        <dbReference type="SAM" id="MobiDB-lite"/>
    </source>
</evidence>
<reference evidence="4" key="1">
    <citation type="submission" date="2010-06" db="EMBL/GenBank/DDBJ databases">
        <authorList>
            <person name="Jiang H."/>
            <person name="Abraham K."/>
            <person name="Ali S."/>
            <person name="Alsbrooks S.L."/>
            <person name="Anim B.N."/>
            <person name="Anosike U.S."/>
            <person name="Attaway T."/>
            <person name="Bandaranaike D.P."/>
            <person name="Battles P.K."/>
            <person name="Bell S.N."/>
            <person name="Bell A.V."/>
            <person name="Beltran B."/>
            <person name="Bickham C."/>
            <person name="Bustamante Y."/>
            <person name="Caleb T."/>
            <person name="Canada A."/>
            <person name="Cardenas V."/>
            <person name="Carter K."/>
            <person name="Chacko J."/>
            <person name="Chandrabose M.N."/>
            <person name="Chavez D."/>
            <person name="Chavez A."/>
            <person name="Chen L."/>
            <person name="Chu H.-S."/>
            <person name="Claassen K.J."/>
            <person name="Cockrell R."/>
            <person name="Collins M."/>
            <person name="Cooper J.A."/>
            <person name="Cree A."/>
            <person name="Curry S.M."/>
            <person name="Da Y."/>
            <person name="Dao M.D."/>
            <person name="Das B."/>
            <person name="Davila M.-L."/>
            <person name="Davy-Carroll L."/>
            <person name="Denson S."/>
            <person name="Dinh H."/>
            <person name="Ebong V.E."/>
            <person name="Edwards J.R."/>
            <person name="Egan A."/>
            <person name="El-Daye J."/>
            <person name="Escobedo L."/>
            <person name="Fernandez S."/>
            <person name="Fernando P.R."/>
            <person name="Flagg N."/>
            <person name="Forbes L.D."/>
            <person name="Fowler R.G."/>
            <person name="Fu Q."/>
            <person name="Gabisi R.A."/>
            <person name="Ganer J."/>
            <person name="Garbino Pronczuk A."/>
            <person name="Garcia R.M."/>
            <person name="Garner T."/>
            <person name="Garrett T.E."/>
            <person name="Gonzalez D.A."/>
            <person name="Hamid H."/>
            <person name="Hawkins E.S."/>
            <person name="Hirani K."/>
            <person name="Hogues M.E."/>
            <person name="Hollins B."/>
            <person name="Hsiao C.-H."/>
            <person name="Jabil R."/>
            <person name="James M.L."/>
            <person name="Jhangiani S.N."/>
            <person name="Johnson B."/>
            <person name="Johnson Q."/>
            <person name="Joshi V."/>
            <person name="Kalu J.B."/>
            <person name="Kam C."/>
            <person name="Kashfia A."/>
            <person name="Keebler J."/>
            <person name="Kisamo H."/>
            <person name="Kovar C.L."/>
            <person name="Lago L.A."/>
            <person name="Lai C.-Y."/>
            <person name="Laidlaw J."/>
            <person name="Lara F."/>
            <person name="Le T.-K."/>
            <person name="Lee S.L."/>
            <person name="Legall F.H."/>
            <person name="Lemon S.J."/>
            <person name="Lewis L.R."/>
            <person name="Li B."/>
            <person name="Liu Y."/>
            <person name="Liu Y.-S."/>
            <person name="Lopez J."/>
            <person name="Lozado R.J."/>
            <person name="Lu J."/>
            <person name="Madu R.C."/>
            <person name="Maheshwari M."/>
            <person name="Maheshwari R."/>
            <person name="Malloy K."/>
            <person name="Martinez E."/>
            <person name="Mathew T."/>
            <person name="Mercado I.C."/>
            <person name="Mercado C."/>
            <person name="Meyer B."/>
            <person name="Montgomery K."/>
            <person name="Morgan M.B."/>
            <person name="Munidasa M."/>
            <person name="Nazareth L.V."/>
            <person name="Nelson J."/>
            <person name="Ng B.M."/>
            <person name="Nguyen N.B."/>
            <person name="Nguyen P.Q."/>
            <person name="Nguyen T."/>
            <person name="Obregon M."/>
            <person name="Okwuonu G.O."/>
            <person name="Onwere C.G."/>
            <person name="Orozco G."/>
            <person name="Parra A."/>
            <person name="Patel S."/>
            <person name="Patil S."/>
            <person name="Perez A."/>
            <person name="Perez Y."/>
            <person name="Pham C."/>
            <person name="Primus E.L."/>
            <person name="Pu L.-L."/>
            <person name="Puazo M."/>
            <person name="Qin X."/>
            <person name="Quiroz J.B."/>
            <person name="Reese J."/>
            <person name="Richards S."/>
            <person name="Rives C.M."/>
            <person name="Robberts R."/>
            <person name="Ruiz S.J."/>
            <person name="Ruiz M.J."/>
            <person name="Santibanez J."/>
            <person name="Schneider B.W."/>
            <person name="Sisson I."/>
            <person name="Smith M."/>
            <person name="Sodergren E."/>
            <person name="Song X.-Z."/>
            <person name="Song B.B."/>
            <person name="Summersgill H."/>
            <person name="Thelus R."/>
            <person name="Thornton R.D."/>
            <person name="Trejos Z.Y."/>
            <person name="Usmani K."/>
            <person name="Vattathil S."/>
            <person name="Villasana D."/>
            <person name="Walker D.L."/>
            <person name="Wang S."/>
            <person name="Wang K."/>
            <person name="White C.S."/>
            <person name="Williams A.C."/>
            <person name="Williamson J."/>
            <person name="Wilson K."/>
            <person name="Woghiren I.O."/>
            <person name="Woodworth J.R."/>
            <person name="Worley K.C."/>
            <person name="Wright R.A."/>
            <person name="Wu W."/>
            <person name="Young L."/>
            <person name="Zhang L."/>
            <person name="Zhang J."/>
            <person name="Zhu Y."/>
            <person name="Muzny D.M."/>
            <person name="Weinstock G."/>
            <person name="Gibbs R.A."/>
        </authorList>
    </citation>
    <scope>NUCLEOTIDE SEQUENCE [LARGE SCALE GENOMIC DNA]</scope>
    <source>
        <strain evidence="4">LSR1</strain>
    </source>
</reference>
<feature type="signal peptide" evidence="2">
    <location>
        <begin position="1"/>
        <end position="16"/>
    </location>
</feature>
<evidence type="ECO:0000256" key="2">
    <source>
        <dbReference type="SAM" id="SignalP"/>
    </source>
</evidence>
<sequence length="437" mass="46892">MLPTFAVCFWATTALAACSTRTKVHYVRADDRSPRGDPYYPENYYPERLQSRASSIFGPSIQTSAAGFPYRFVFPANHPALSGSMYSQFVQNPHQHEPAEYSAEDLFGPQLTAKQHPLSDLKHRQHQQQQQQQNQQQQQQQIGYESMAKMQYDFLGGGGGGGKIQAQQQPSAAYHHHLIKQPKHYQSYELAPNALQQPLHPSPYPSSPSIGQPIMLLIPSSGQPGAPYQTLVLVPSSGSPSPLPAPVPLFPSFHQQVQHQHSPPGQQFVQQPGGFVTTHPRGPPLVAGFPSGLGGGGFGGGLGLGGSGVSGLGKFPGAQLFHRSHEPLPKHPNHQQHQHKTSSSSSSIPLLQPTSYQGSGSTHVSHTTAAGSAAQQPLEDKVGHGTGTSGEKSDDRDDDGSDGSSGSGETKSEEKSPEFGDKTTVKPIKPIKRIVVT</sequence>
<proteinExistence type="predicted"/>
<dbReference type="KEGG" id="api:100568615"/>
<dbReference type="RefSeq" id="XP_003244560.1">
    <property type="nucleotide sequence ID" value="XM_003244512.3"/>
</dbReference>
<feature type="region of interest" description="Disordered" evidence="1">
    <location>
        <begin position="116"/>
        <end position="142"/>
    </location>
</feature>
<dbReference type="EnsemblMetazoa" id="XM_003244512.4">
    <property type="protein sequence ID" value="XP_003244560.1"/>
    <property type="gene ID" value="LOC100568615"/>
</dbReference>
<protein>
    <submittedName>
        <fullName evidence="3">Uncharacterized protein</fullName>
    </submittedName>
</protein>
<feature type="compositionally biased region" description="Basic residues" evidence="1">
    <location>
        <begin position="331"/>
        <end position="340"/>
    </location>
</feature>
<reference evidence="3" key="2">
    <citation type="submission" date="2022-06" db="UniProtKB">
        <authorList>
            <consortium name="EnsemblMetazoa"/>
        </authorList>
    </citation>
    <scope>IDENTIFICATION</scope>
</reference>
<dbReference type="OrthoDB" id="6622937at2759"/>
<feature type="chain" id="PRO_5035855345" evidence="2">
    <location>
        <begin position="17"/>
        <end position="437"/>
    </location>
</feature>
<accession>A0A8R2AAQ5</accession>
<keyword evidence="4" id="KW-1185">Reference proteome</keyword>